<feature type="compositionally biased region" description="Polar residues" evidence="1">
    <location>
        <begin position="112"/>
        <end position="127"/>
    </location>
</feature>
<evidence type="ECO:0000313" key="3">
    <source>
        <dbReference type="Proteomes" id="UP001396334"/>
    </source>
</evidence>
<evidence type="ECO:0000313" key="2">
    <source>
        <dbReference type="EMBL" id="KAK9031815.1"/>
    </source>
</evidence>
<feature type="compositionally biased region" description="Polar residues" evidence="1">
    <location>
        <begin position="88"/>
        <end position="104"/>
    </location>
</feature>
<feature type="region of interest" description="Disordered" evidence="1">
    <location>
        <begin position="88"/>
        <end position="133"/>
    </location>
</feature>
<accession>A0ABR2T2U5</accession>
<reference evidence="2 3" key="1">
    <citation type="journal article" date="2024" name="G3 (Bethesda)">
        <title>Genome assembly of Hibiscus sabdariffa L. provides insights into metabolisms of medicinal natural products.</title>
        <authorList>
            <person name="Kim T."/>
        </authorList>
    </citation>
    <scope>NUCLEOTIDE SEQUENCE [LARGE SCALE GENOMIC DNA]</scope>
    <source>
        <strain evidence="2">TK-2024</strain>
        <tissue evidence="2">Old leaves</tissue>
    </source>
</reference>
<feature type="region of interest" description="Disordered" evidence="1">
    <location>
        <begin position="34"/>
        <end position="57"/>
    </location>
</feature>
<organism evidence="2 3">
    <name type="scientific">Hibiscus sabdariffa</name>
    <name type="common">roselle</name>
    <dbReference type="NCBI Taxonomy" id="183260"/>
    <lineage>
        <taxon>Eukaryota</taxon>
        <taxon>Viridiplantae</taxon>
        <taxon>Streptophyta</taxon>
        <taxon>Embryophyta</taxon>
        <taxon>Tracheophyta</taxon>
        <taxon>Spermatophyta</taxon>
        <taxon>Magnoliopsida</taxon>
        <taxon>eudicotyledons</taxon>
        <taxon>Gunneridae</taxon>
        <taxon>Pentapetalae</taxon>
        <taxon>rosids</taxon>
        <taxon>malvids</taxon>
        <taxon>Malvales</taxon>
        <taxon>Malvaceae</taxon>
        <taxon>Malvoideae</taxon>
        <taxon>Hibiscus</taxon>
    </lineage>
</organism>
<gene>
    <name evidence="2" type="ORF">V6N11_056103</name>
</gene>
<dbReference type="EMBL" id="JBBPBN010000009">
    <property type="protein sequence ID" value="KAK9031815.1"/>
    <property type="molecule type" value="Genomic_DNA"/>
</dbReference>
<dbReference type="Proteomes" id="UP001396334">
    <property type="component" value="Unassembled WGS sequence"/>
</dbReference>
<evidence type="ECO:0000256" key="1">
    <source>
        <dbReference type="SAM" id="MobiDB-lite"/>
    </source>
</evidence>
<sequence length="133" mass="14196">MGHNGFKPNNFKDSQEGVHASVNAVGVLSDKLFRNDAKDGTEKSQHGKGKTKINKDFNVPRLASNPLAGVALDPMLKLKATRAYLTSINQSSAVPDGAKNSSPGNCIDRTFKQPNQPESSLETNSALDASKSK</sequence>
<proteinExistence type="predicted"/>
<name>A0ABR2T2U5_9ROSI</name>
<feature type="compositionally biased region" description="Basic and acidic residues" evidence="1">
    <location>
        <begin position="34"/>
        <end position="45"/>
    </location>
</feature>
<comment type="caution">
    <text evidence="2">The sequence shown here is derived from an EMBL/GenBank/DDBJ whole genome shotgun (WGS) entry which is preliminary data.</text>
</comment>
<keyword evidence="3" id="KW-1185">Reference proteome</keyword>
<protein>
    <submittedName>
        <fullName evidence="2">Uncharacterized protein</fullName>
    </submittedName>
</protein>